<keyword evidence="2" id="KW-0067">ATP-binding</keyword>
<keyword evidence="1" id="KW-0547">Nucleotide-binding</keyword>
<dbReference type="GO" id="GO:0003677">
    <property type="term" value="F:DNA binding"/>
    <property type="evidence" value="ECO:0007669"/>
    <property type="project" value="UniProtKB-KW"/>
</dbReference>
<dbReference type="Proteomes" id="UP000002209">
    <property type="component" value="Chromosome"/>
</dbReference>
<keyword evidence="3" id="KW-0805">Transcription regulation</keyword>
<dbReference type="STRING" id="379066.GAU_1767"/>
<dbReference type="KEGG" id="gau:GAU_1767"/>
<dbReference type="InterPro" id="IPR058031">
    <property type="entry name" value="AAA_lid_NorR"/>
</dbReference>
<dbReference type="Pfam" id="PF00158">
    <property type="entry name" value="Sigma54_activat"/>
    <property type="match status" value="1"/>
</dbReference>
<dbReference type="InterPro" id="IPR029016">
    <property type="entry name" value="GAF-like_dom_sf"/>
</dbReference>
<dbReference type="eggNOG" id="COG3284">
    <property type="taxonomic scope" value="Bacteria"/>
</dbReference>
<dbReference type="AlphaFoldDB" id="C1A3Y4"/>
<feature type="compositionally biased region" description="Low complexity" evidence="6">
    <location>
        <begin position="387"/>
        <end position="404"/>
    </location>
</feature>
<dbReference type="Gene3D" id="3.40.50.300">
    <property type="entry name" value="P-loop containing nucleotide triphosphate hydrolases"/>
    <property type="match status" value="1"/>
</dbReference>
<proteinExistence type="predicted"/>
<dbReference type="PROSITE" id="PS00675">
    <property type="entry name" value="SIGMA54_INTERACT_1"/>
    <property type="match status" value="1"/>
</dbReference>
<keyword evidence="9" id="KW-1185">Reference proteome</keyword>
<dbReference type="HOGENOM" id="CLU_000445_8_12_0"/>
<dbReference type="CDD" id="cd00009">
    <property type="entry name" value="AAA"/>
    <property type="match status" value="1"/>
</dbReference>
<dbReference type="PROSITE" id="PS50045">
    <property type="entry name" value="SIGMA54_INTERACT_4"/>
    <property type="match status" value="1"/>
</dbReference>
<evidence type="ECO:0000313" key="9">
    <source>
        <dbReference type="Proteomes" id="UP000002209"/>
    </source>
</evidence>
<dbReference type="Pfam" id="PF25601">
    <property type="entry name" value="AAA_lid_14"/>
    <property type="match status" value="1"/>
</dbReference>
<dbReference type="EMBL" id="AP009153">
    <property type="protein sequence ID" value="BAH38809.1"/>
    <property type="molecule type" value="Genomic_DNA"/>
</dbReference>
<organism evidence="8 9">
    <name type="scientific">Gemmatimonas aurantiaca (strain DSM 14586 / JCM 11422 / NBRC 100505 / T-27)</name>
    <dbReference type="NCBI Taxonomy" id="379066"/>
    <lineage>
        <taxon>Bacteria</taxon>
        <taxon>Pseudomonadati</taxon>
        <taxon>Gemmatimonadota</taxon>
        <taxon>Gemmatimonadia</taxon>
        <taxon>Gemmatimonadales</taxon>
        <taxon>Gemmatimonadaceae</taxon>
        <taxon>Gemmatimonas</taxon>
    </lineage>
</organism>
<dbReference type="OrthoDB" id="9771372at2"/>
<dbReference type="InterPro" id="IPR003593">
    <property type="entry name" value="AAA+_ATPase"/>
</dbReference>
<dbReference type="Gene3D" id="1.10.8.60">
    <property type="match status" value="1"/>
</dbReference>
<evidence type="ECO:0000259" key="7">
    <source>
        <dbReference type="PROSITE" id="PS50045"/>
    </source>
</evidence>
<evidence type="ECO:0000256" key="4">
    <source>
        <dbReference type="ARBA" id="ARBA00023125"/>
    </source>
</evidence>
<dbReference type="GO" id="GO:0005524">
    <property type="term" value="F:ATP binding"/>
    <property type="evidence" value="ECO:0007669"/>
    <property type="project" value="UniProtKB-KW"/>
</dbReference>
<keyword evidence="4" id="KW-0238">DNA-binding</keyword>
<dbReference type="FunFam" id="3.40.50.300:FF:000006">
    <property type="entry name" value="DNA-binding transcriptional regulator NtrC"/>
    <property type="match status" value="1"/>
</dbReference>
<dbReference type="GO" id="GO:0006355">
    <property type="term" value="P:regulation of DNA-templated transcription"/>
    <property type="evidence" value="ECO:0007669"/>
    <property type="project" value="InterPro"/>
</dbReference>
<dbReference type="PANTHER" id="PTHR32071:SF81">
    <property type="entry name" value="PROPIONATE CATABOLISM OPERON REGULATORY PROTEIN"/>
    <property type="match status" value="1"/>
</dbReference>
<accession>C1A3Y4</accession>
<feature type="region of interest" description="Disordered" evidence="6">
    <location>
        <begin position="346"/>
        <end position="405"/>
    </location>
</feature>
<evidence type="ECO:0000256" key="6">
    <source>
        <dbReference type="SAM" id="MobiDB-lite"/>
    </source>
</evidence>
<feature type="domain" description="Sigma-54 factor interaction" evidence="7">
    <location>
        <begin position="415"/>
        <end position="642"/>
    </location>
</feature>
<dbReference type="SUPFAM" id="SSF46689">
    <property type="entry name" value="Homeodomain-like"/>
    <property type="match status" value="1"/>
</dbReference>
<dbReference type="PROSITE" id="PS00676">
    <property type="entry name" value="SIGMA54_INTERACT_2"/>
    <property type="match status" value="1"/>
</dbReference>
<evidence type="ECO:0000256" key="2">
    <source>
        <dbReference type="ARBA" id="ARBA00022840"/>
    </source>
</evidence>
<dbReference type="InterPro" id="IPR003018">
    <property type="entry name" value="GAF"/>
</dbReference>
<sequence length="744" mass="79351">MRVQELLPVEARDQRSLSDAWERVVRDGAGTLRREPQVRTAVKASWERSLHRGILPTLPRAPMQLDDASLAELREQVDWLPHAELAVRAHASGSVLDGHILALFDDRARMLVATGDPRALDGLADINFRPGALWSEDAVGTNGPGTALALARAVHIVGAEHFCERWQGWHCAAAPIRDPLTQDVLGVLDLSGFREKAHPHTLSLATAIAVALEQRLAAREAERRVTLLRQFGSLVGRYPTDAILVVDRAGEIIASSTAAERIVRRLQASGHEATDVLRAMSTNDGHTAGANWQAPSHTIIRDASHPMLGATAAVHAMHDGRTPIGACVVLPLTSGARDARVHTTVPGHAGARTAVSTATTAPARGSDGAVQRGAVTGVSDPGRDTIARSSSRSPSRAGSPRPAGTHMVRYTLDALRGAAPVLEEVRRFARACARTDLPVLLLGESGTGKEVIAQGIHAASPRAHAPFVAVNCAALPRELVESELFGHVAGAFSGARRDGAIGKFEAADGGTLFLDEIGELPPAAQAALLRVLQEGEITRLGATSGRHVDVRIIAATNRDIASAIASGQLRDDLYHRLNVLTHSLPPLRARTGDAVLLARHFLGTVSGTLAQEFSPAVLHAFEHYRWPGNVRELENLVKRVAALSETAMITEDLLPAALRDVAARAPAKHFEVGFQTTTAIDDLVADLPAGDALREQLRTRYASLIASHATMRDAAKAIGVTRSTLYRRLQRIGLAPGRGVRDTA</sequence>
<dbReference type="Gene3D" id="3.30.450.40">
    <property type="match status" value="1"/>
</dbReference>
<name>C1A3Y4_GEMAT</name>
<dbReference type="SUPFAM" id="SSF52540">
    <property type="entry name" value="P-loop containing nucleoside triphosphate hydrolases"/>
    <property type="match status" value="1"/>
</dbReference>
<dbReference type="InterPro" id="IPR025943">
    <property type="entry name" value="Sigma_54_int_dom_ATP-bd_2"/>
</dbReference>
<evidence type="ECO:0000256" key="3">
    <source>
        <dbReference type="ARBA" id="ARBA00023015"/>
    </source>
</evidence>
<dbReference type="Pfam" id="PF01590">
    <property type="entry name" value="GAF"/>
    <property type="match status" value="1"/>
</dbReference>
<dbReference type="InterPro" id="IPR002078">
    <property type="entry name" value="Sigma_54_int"/>
</dbReference>
<reference evidence="9" key="1">
    <citation type="submission" date="2006-03" db="EMBL/GenBank/DDBJ databases">
        <title>Complete genome sequence of Gemmatimonas aurantiaca T-27 that represents a novel phylum Gemmatimonadetes.</title>
        <authorList>
            <person name="Takasaki K."/>
            <person name="Ichikawa N."/>
            <person name="Miura H."/>
            <person name="Matsushita S."/>
            <person name="Watanabe Y."/>
            <person name="Oguchi A."/>
            <person name="Ankai A."/>
            <person name="Yashiro I."/>
            <person name="Takahashi M."/>
            <person name="Terui Y."/>
            <person name="Fukui S."/>
            <person name="Yokoyama H."/>
            <person name="Tanikawa S."/>
            <person name="Hanada S."/>
            <person name="Kamagata Y."/>
            <person name="Fujita N."/>
        </authorList>
    </citation>
    <scope>NUCLEOTIDE SEQUENCE [LARGE SCALE GENOMIC DNA]</scope>
    <source>
        <strain evidence="9">T-27 / DSM 14586 / JCM 11422 / NBRC 100505</strain>
    </source>
</reference>
<dbReference type="PROSITE" id="PS00688">
    <property type="entry name" value="SIGMA54_INTERACT_3"/>
    <property type="match status" value="1"/>
</dbReference>
<dbReference type="PANTHER" id="PTHR32071">
    <property type="entry name" value="TRANSCRIPTIONAL REGULATORY PROTEIN"/>
    <property type="match status" value="1"/>
</dbReference>
<protein>
    <submittedName>
        <fullName evidence="8">Fis family transcriptional regulator</fullName>
    </submittedName>
</protein>
<dbReference type="InterPro" id="IPR009057">
    <property type="entry name" value="Homeodomain-like_sf"/>
</dbReference>
<dbReference type="InterPro" id="IPR025662">
    <property type="entry name" value="Sigma_54_int_dom_ATP-bd_1"/>
</dbReference>
<evidence type="ECO:0000256" key="5">
    <source>
        <dbReference type="ARBA" id="ARBA00023163"/>
    </source>
</evidence>
<dbReference type="InterPro" id="IPR025944">
    <property type="entry name" value="Sigma_54_int_dom_CS"/>
</dbReference>
<evidence type="ECO:0000256" key="1">
    <source>
        <dbReference type="ARBA" id="ARBA00022741"/>
    </source>
</evidence>
<evidence type="ECO:0000313" key="8">
    <source>
        <dbReference type="EMBL" id="BAH38809.1"/>
    </source>
</evidence>
<keyword evidence="5" id="KW-0804">Transcription</keyword>
<gene>
    <name evidence="8" type="ordered locus">GAU_1767</name>
</gene>
<dbReference type="InterPro" id="IPR027417">
    <property type="entry name" value="P-loop_NTPase"/>
</dbReference>
<dbReference type="RefSeq" id="WP_012683256.1">
    <property type="nucleotide sequence ID" value="NC_012489.1"/>
</dbReference>
<dbReference type="SMART" id="SM00382">
    <property type="entry name" value="AAA"/>
    <property type="match status" value="1"/>
</dbReference>